<dbReference type="AlphaFoldDB" id="A0A4D6YL90"/>
<keyword evidence="4" id="KW-0963">Cytoplasm</keyword>
<evidence type="ECO:0000256" key="6">
    <source>
        <dbReference type="ARBA" id="ARBA00022801"/>
    </source>
</evidence>
<dbReference type="InterPro" id="IPR022966">
    <property type="entry name" value="RNase_II/R_CS"/>
</dbReference>
<evidence type="ECO:0000256" key="7">
    <source>
        <dbReference type="ARBA" id="ARBA00022839"/>
    </source>
</evidence>
<evidence type="ECO:0000259" key="11">
    <source>
        <dbReference type="SMART" id="SM00955"/>
    </source>
</evidence>
<dbReference type="Gene3D" id="2.40.50.640">
    <property type="match status" value="1"/>
</dbReference>
<reference evidence="12 13" key="1">
    <citation type="submission" date="2018-12" db="EMBL/GenBank/DDBJ databases">
        <authorList>
            <person name="Chong R.A."/>
        </authorList>
    </citation>
    <scope>NUCLEOTIDE SEQUENCE [LARGE SCALE GENOMIC DNA]</scope>
    <source>
        <strain evidence="12 13">Tca</strain>
    </source>
</reference>
<dbReference type="InterPro" id="IPR013223">
    <property type="entry name" value="RNase_B_OB_dom"/>
</dbReference>
<dbReference type="InterPro" id="IPR011129">
    <property type="entry name" value="CSD"/>
</dbReference>
<evidence type="ECO:0000256" key="4">
    <source>
        <dbReference type="ARBA" id="ARBA00022490"/>
    </source>
</evidence>
<name>A0A4D6YL90_9GAMM</name>
<dbReference type="GO" id="GO:0003723">
    <property type="term" value="F:RNA binding"/>
    <property type="evidence" value="ECO:0007669"/>
    <property type="project" value="UniProtKB-KW"/>
</dbReference>
<evidence type="ECO:0000256" key="2">
    <source>
        <dbReference type="ARBA" id="ARBA00004496"/>
    </source>
</evidence>
<evidence type="ECO:0000256" key="1">
    <source>
        <dbReference type="ARBA" id="ARBA00001849"/>
    </source>
</evidence>
<dbReference type="GO" id="GO:0008859">
    <property type="term" value="F:exoribonuclease II activity"/>
    <property type="evidence" value="ECO:0007669"/>
    <property type="project" value="UniProtKB-UniRule"/>
</dbReference>
<dbReference type="PROSITE" id="PS01175">
    <property type="entry name" value="RIBONUCLEASE_II"/>
    <property type="match status" value="1"/>
</dbReference>
<dbReference type="GO" id="GO:0006402">
    <property type="term" value="P:mRNA catabolic process"/>
    <property type="evidence" value="ECO:0007669"/>
    <property type="project" value="TreeGrafter"/>
</dbReference>
<dbReference type="InterPro" id="IPR050180">
    <property type="entry name" value="RNR_Ribonuclease"/>
</dbReference>
<dbReference type="InterPro" id="IPR012340">
    <property type="entry name" value="NA-bd_OB-fold"/>
</dbReference>
<dbReference type="NCBIfam" id="NF003455">
    <property type="entry name" value="PRK05054.1"/>
    <property type="match status" value="1"/>
</dbReference>
<dbReference type="RefSeq" id="WP_158353364.1">
    <property type="nucleotide sequence ID" value="NZ_CP034852.1"/>
</dbReference>
<reference evidence="12 13" key="2">
    <citation type="submission" date="2019-05" db="EMBL/GenBank/DDBJ databases">
        <title>Genome evolution of the obligate endosymbiont Buchnera aphidicola.</title>
        <authorList>
            <person name="Moran N.A."/>
        </authorList>
    </citation>
    <scope>NUCLEOTIDE SEQUENCE [LARGE SCALE GENOMIC DNA]</scope>
    <source>
        <strain evidence="12 13">Tca</strain>
    </source>
</reference>
<dbReference type="GO" id="GO:0005829">
    <property type="term" value="C:cytosol"/>
    <property type="evidence" value="ECO:0007669"/>
    <property type="project" value="UniProtKB-ARBA"/>
</dbReference>
<feature type="domain" description="RNB" evidence="11">
    <location>
        <begin position="191"/>
        <end position="521"/>
    </location>
</feature>
<dbReference type="InterPro" id="IPR001900">
    <property type="entry name" value="RNase_II/R"/>
</dbReference>
<dbReference type="NCBIfam" id="TIGR00358">
    <property type="entry name" value="3_prime_RNase"/>
    <property type="match status" value="1"/>
</dbReference>
<evidence type="ECO:0000313" key="13">
    <source>
        <dbReference type="Proteomes" id="UP000298782"/>
    </source>
</evidence>
<protein>
    <recommendedName>
        <fullName evidence="9">Exoribonuclease II</fullName>
        <ecNumber evidence="9">3.1.13.1</ecNumber>
    </recommendedName>
</protein>
<dbReference type="SMART" id="SM00357">
    <property type="entry name" value="CSP"/>
    <property type="match status" value="1"/>
</dbReference>
<keyword evidence="8" id="KW-0694">RNA-binding</keyword>
<evidence type="ECO:0000256" key="9">
    <source>
        <dbReference type="NCBIfam" id="TIGR02062"/>
    </source>
</evidence>
<dbReference type="InterPro" id="IPR004476">
    <property type="entry name" value="RNase_II/RNase_R"/>
</dbReference>
<dbReference type="Pfam" id="PF08206">
    <property type="entry name" value="OB_RNB"/>
    <property type="match status" value="1"/>
</dbReference>
<dbReference type="OrthoDB" id="9764149at2"/>
<comment type="similarity">
    <text evidence="3">Belongs to the RNR ribonuclease family. RNase II subfamily.</text>
</comment>
<keyword evidence="5" id="KW-0540">Nuclease</keyword>
<dbReference type="PANTHER" id="PTHR23355">
    <property type="entry name" value="RIBONUCLEASE"/>
    <property type="match status" value="1"/>
</dbReference>
<dbReference type="SUPFAM" id="SSF50249">
    <property type="entry name" value="Nucleic acid-binding proteins"/>
    <property type="match status" value="4"/>
</dbReference>
<dbReference type="EMBL" id="CP034852">
    <property type="protein sequence ID" value="QCI26740.1"/>
    <property type="molecule type" value="Genomic_DNA"/>
</dbReference>
<dbReference type="PANTHER" id="PTHR23355:SF37">
    <property type="entry name" value="EXORIBONUCLEASE 2"/>
    <property type="match status" value="1"/>
</dbReference>
<dbReference type="Gene3D" id="2.40.50.140">
    <property type="entry name" value="Nucleic acid-binding proteins"/>
    <property type="match status" value="2"/>
</dbReference>
<evidence type="ECO:0000256" key="3">
    <source>
        <dbReference type="ARBA" id="ARBA00009925"/>
    </source>
</evidence>
<dbReference type="EC" id="3.1.13.1" evidence="9"/>
<dbReference type="Proteomes" id="UP000298782">
    <property type="component" value="Chromosome"/>
</dbReference>
<evidence type="ECO:0000313" key="12">
    <source>
        <dbReference type="EMBL" id="QCI26740.1"/>
    </source>
</evidence>
<comment type="catalytic activity">
    <reaction evidence="1">
        <text>Exonucleolytic cleavage in the 3'- to 5'-direction to yield nucleoside 5'-phosphates.</text>
        <dbReference type="EC" id="3.1.13.1"/>
    </reaction>
</comment>
<dbReference type="Pfam" id="PF00773">
    <property type="entry name" value="RNB"/>
    <property type="match status" value="1"/>
</dbReference>
<dbReference type="NCBIfam" id="TIGR02062">
    <property type="entry name" value="RNase_B"/>
    <property type="match status" value="1"/>
</dbReference>
<evidence type="ECO:0000256" key="5">
    <source>
        <dbReference type="ARBA" id="ARBA00022722"/>
    </source>
</evidence>
<feature type="domain" description="Cold-shock" evidence="10">
    <location>
        <begin position="24"/>
        <end position="80"/>
    </location>
</feature>
<gene>
    <name evidence="12" type="ORF">D9V80_01020</name>
</gene>
<evidence type="ECO:0000259" key="10">
    <source>
        <dbReference type="SMART" id="SM00357"/>
    </source>
</evidence>
<keyword evidence="13" id="KW-1185">Reference proteome</keyword>
<accession>A0A4D6YL90</accession>
<comment type="subcellular location">
    <subcellularLocation>
        <location evidence="2">Cytoplasm</location>
    </subcellularLocation>
</comment>
<organism evidence="12 13">
    <name type="scientific">Buchnera aphidicola</name>
    <name type="common">Thelaxes californica</name>
    <dbReference type="NCBI Taxonomy" id="1315998"/>
    <lineage>
        <taxon>Bacteria</taxon>
        <taxon>Pseudomonadati</taxon>
        <taxon>Pseudomonadota</taxon>
        <taxon>Gammaproteobacteria</taxon>
        <taxon>Enterobacterales</taxon>
        <taxon>Erwiniaceae</taxon>
        <taxon>Buchnera</taxon>
    </lineage>
</organism>
<dbReference type="InterPro" id="IPR011804">
    <property type="entry name" value="RNase_II"/>
</dbReference>
<evidence type="ECO:0000256" key="8">
    <source>
        <dbReference type="ARBA" id="ARBA00022884"/>
    </source>
</evidence>
<dbReference type="SMART" id="SM00955">
    <property type="entry name" value="RNB"/>
    <property type="match status" value="1"/>
</dbReference>
<sequence length="650" mass="76780">MIFHNHIILKKLKKAFENNKKKVEGIVKGTKKGFGFLESDSQKKYFIPPIYMKKVMHGDRIIAVIEENNERCIAKPIKLIKPFLNTFVGQIIIENKKMYIIPEHHILRKTIIYTNDTIKNSPLNHQDWVMAQLVHHKLNGNVNFYADIKEFISHDKNMLKPWLIILSKYNISKLPPMVEIKKYTKIEKSERVDLTHLHFITIDNSSTKDIDDAIFIKKNDLNQFILYIAISDPTAYIPYSSKLDSFASQRGFTNYFPNFNIPMLPRELSEDIYSLKESEKRAVLVCKILIEKNGSIVKNSINFFLAWIISKSQLSYEYVDKWIKQKEQTWKPKNTQIEKQIRTLFHLCNIRMTWRKNNCILFKDKIDYQFHFDENNNITHISIEKRNIAHHMIEEAMILANYAAAIFLKKNINKGIFNIHSGFDLKNIKKINNFLLKNGWNNKLKNKLVLKEFCEIIRFIYNLSDNYVLSRLRKLQSFGGLSYHAYPHFALGLNMYATWTSPIRKYTDMINHRLIKLVLLNQNNDFLILNRKLLTRITEIKKRNRIAEKEIQEWLYFIYLNKNNYLNKKLKGEIVDVKNNGIKVQLIKIGAIVFVPSCFLYNVKNNFFCNKEEGIIYINGQPIYRITDLVKVKIIEMNNATRNIIAELCY</sequence>
<keyword evidence="7" id="KW-0269">Exonuclease</keyword>
<proteinExistence type="inferred from homology"/>
<keyword evidence="6 12" id="KW-0378">Hydrolase</keyword>